<evidence type="ECO:0000313" key="3">
    <source>
        <dbReference type="Proteomes" id="UP000196594"/>
    </source>
</evidence>
<keyword evidence="1" id="KW-1133">Transmembrane helix</keyword>
<comment type="caution">
    <text evidence="2">The sequence shown here is derived from an EMBL/GenBank/DDBJ whole genome shotgun (WGS) entry which is preliminary data.</text>
</comment>
<feature type="transmembrane region" description="Helical" evidence="1">
    <location>
        <begin position="99"/>
        <end position="119"/>
    </location>
</feature>
<keyword evidence="3" id="KW-1185">Reference proteome</keyword>
<name>A0ABX3ZKG6_9BACL</name>
<sequence>MKTKWLLSSSAVLMGLSGLAGTFIPEEISNILGIDPLPITLILLQIIGGLYLGFAMLNWFTRSALIGGIYNKPVILGNLMHCVVVFFALIRQLAEQFQFIFAILTLVYLGFAVWFTLVMRSNPLSNQSKSLYNT</sequence>
<feature type="transmembrane region" description="Helical" evidence="1">
    <location>
        <begin position="36"/>
        <end position="61"/>
    </location>
</feature>
<keyword evidence="1" id="KW-0472">Membrane</keyword>
<dbReference type="RefSeq" id="WP_087616532.1">
    <property type="nucleotide sequence ID" value="NZ_JAFBEY010000001.1"/>
</dbReference>
<feature type="transmembrane region" description="Helical" evidence="1">
    <location>
        <begin position="73"/>
        <end position="93"/>
    </location>
</feature>
<reference evidence="2 3" key="1">
    <citation type="journal article" date="2017" name="Int. J. Syst. Evol. Microbiol.">
        <title>Solibacillus kalamii sp. nov., isolated from a high-efficiency particulate arrestance filter system used in the International Space Station.</title>
        <authorList>
            <person name="Checinska Sielaff A."/>
            <person name="Kumar R.M."/>
            <person name="Pal D."/>
            <person name="Mayilraj S."/>
            <person name="Venkateswaran K."/>
        </authorList>
    </citation>
    <scope>NUCLEOTIDE SEQUENCE [LARGE SCALE GENOMIC DNA]</scope>
    <source>
        <strain evidence="2 3">ISSFR-015</strain>
    </source>
</reference>
<organism evidence="2 3">
    <name type="scientific">Solibacillus kalamii</name>
    <dbReference type="NCBI Taxonomy" id="1748298"/>
    <lineage>
        <taxon>Bacteria</taxon>
        <taxon>Bacillati</taxon>
        <taxon>Bacillota</taxon>
        <taxon>Bacilli</taxon>
        <taxon>Bacillales</taxon>
        <taxon>Caryophanaceae</taxon>
        <taxon>Solibacillus</taxon>
    </lineage>
</organism>
<dbReference type="EMBL" id="NHNT01000002">
    <property type="protein sequence ID" value="OUZ40227.1"/>
    <property type="molecule type" value="Genomic_DNA"/>
</dbReference>
<evidence type="ECO:0000256" key="1">
    <source>
        <dbReference type="SAM" id="Phobius"/>
    </source>
</evidence>
<dbReference type="Proteomes" id="UP000196594">
    <property type="component" value="Unassembled WGS sequence"/>
</dbReference>
<evidence type="ECO:0000313" key="2">
    <source>
        <dbReference type="EMBL" id="OUZ40227.1"/>
    </source>
</evidence>
<keyword evidence="1" id="KW-0812">Transmembrane</keyword>
<protein>
    <submittedName>
        <fullName evidence="2">Multidrug DMT transporter permease</fullName>
    </submittedName>
</protein>
<proteinExistence type="predicted"/>
<accession>A0ABX3ZKG6</accession>
<gene>
    <name evidence="2" type="ORF">CBM15_06850</name>
</gene>